<dbReference type="InterPro" id="IPR050471">
    <property type="entry name" value="AB_hydrolase"/>
</dbReference>
<accession>A0ABT5YVP6</accession>
<evidence type="ECO:0000313" key="3">
    <source>
        <dbReference type="Proteomes" id="UP001220022"/>
    </source>
</evidence>
<dbReference type="Gene3D" id="3.40.50.1820">
    <property type="entry name" value="alpha/beta hydrolase"/>
    <property type="match status" value="1"/>
</dbReference>
<reference evidence="2 3" key="1">
    <citation type="submission" date="2023-03" db="EMBL/GenBank/DDBJ databases">
        <title>Draft genome sequence of type strain Streptomyces ferralitis JCM 14344.</title>
        <authorList>
            <person name="Klaysubun C."/>
            <person name="Duangmal K."/>
        </authorList>
    </citation>
    <scope>NUCLEOTIDE SEQUENCE [LARGE SCALE GENOMIC DNA]</scope>
    <source>
        <strain evidence="2 3">JCM 14344</strain>
    </source>
</reference>
<keyword evidence="3" id="KW-1185">Reference proteome</keyword>
<sequence>MRTETVRSGEVTLHAAVFGDDEPAVLFANAVGMENALLAGLGEQFRAHGLNLITWELRGSPGAEGPARVTLDDHTADALAVLEALGITRAHVVGWCTGASIALFATCALAERALSFTSVDGALLFTGTPGARLGNAVFDMCAKISADSDRAGFYHDVVRPRGNESAVLGVPDEELTRMLTRPYRQDVEALTRFAFGIHATCDYDPAAACAQLAVPSQFIAREDDEMVSHRHARRAAELVAGAKLSVIPTGGHYALFTDSAGAAGAMAAFMHGAVRREAGPLAR</sequence>
<dbReference type="InterPro" id="IPR029058">
    <property type="entry name" value="AB_hydrolase_fold"/>
</dbReference>
<dbReference type="InterPro" id="IPR000073">
    <property type="entry name" value="AB_hydrolase_1"/>
</dbReference>
<comment type="caution">
    <text evidence="2">The sequence shown here is derived from an EMBL/GenBank/DDBJ whole genome shotgun (WGS) entry which is preliminary data.</text>
</comment>
<proteinExistence type="predicted"/>
<feature type="domain" description="AB hydrolase-1" evidence="1">
    <location>
        <begin position="39"/>
        <end position="258"/>
    </location>
</feature>
<dbReference type="RefSeq" id="WP_275810021.1">
    <property type="nucleotide sequence ID" value="NZ_BAAANM010000035.1"/>
</dbReference>
<dbReference type="Pfam" id="PF00561">
    <property type="entry name" value="Abhydrolase_1"/>
    <property type="match status" value="1"/>
</dbReference>
<dbReference type="Proteomes" id="UP001220022">
    <property type="component" value="Unassembled WGS sequence"/>
</dbReference>
<name>A0ABT5YVP6_9ACTN</name>
<keyword evidence="2" id="KW-0378">Hydrolase</keyword>
<organism evidence="2 3">
    <name type="scientific">Streptantibioticus ferralitis</name>
    <dbReference type="NCBI Taxonomy" id="236510"/>
    <lineage>
        <taxon>Bacteria</taxon>
        <taxon>Bacillati</taxon>
        <taxon>Actinomycetota</taxon>
        <taxon>Actinomycetes</taxon>
        <taxon>Kitasatosporales</taxon>
        <taxon>Streptomycetaceae</taxon>
        <taxon>Streptantibioticus</taxon>
    </lineage>
</organism>
<protein>
    <submittedName>
        <fullName evidence="2">Alpha/beta hydrolase</fullName>
    </submittedName>
</protein>
<dbReference type="PANTHER" id="PTHR43433:SF5">
    <property type="entry name" value="AB HYDROLASE-1 DOMAIN-CONTAINING PROTEIN"/>
    <property type="match status" value="1"/>
</dbReference>
<evidence type="ECO:0000259" key="1">
    <source>
        <dbReference type="Pfam" id="PF00561"/>
    </source>
</evidence>
<dbReference type="GO" id="GO:0016787">
    <property type="term" value="F:hydrolase activity"/>
    <property type="evidence" value="ECO:0007669"/>
    <property type="project" value="UniProtKB-KW"/>
</dbReference>
<gene>
    <name evidence="2" type="ORF">P2L57_07125</name>
</gene>
<evidence type="ECO:0000313" key="2">
    <source>
        <dbReference type="EMBL" id="MDF2255504.1"/>
    </source>
</evidence>
<dbReference type="PANTHER" id="PTHR43433">
    <property type="entry name" value="HYDROLASE, ALPHA/BETA FOLD FAMILY PROTEIN"/>
    <property type="match status" value="1"/>
</dbReference>
<dbReference type="EMBL" id="JARHTQ010000003">
    <property type="protein sequence ID" value="MDF2255504.1"/>
    <property type="molecule type" value="Genomic_DNA"/>
</dbReference>
<dbReference type="SUPFAM" id="SSF53474">
    <property type="entry name" value="alpha/beta-Hydrolases"/>
    <property type="match status" value="1"/>
</dbReference>